<evidence type="ECO:0000313" key="1">
    <source>
        <dbReference type="EMBL" id="TET64867.1"/>
    </source>
</evidence>
<dbReference type="EMBL" id="SOIZ01000025">
    <property type="protein sequence ID" value="TET64867.1"/>
    <property type="molecule type" value="Genomic_DNA"/>
</dbReference>
<proteinExistence type="predicted"/>
<dbReference type="Proteomes" id="UP000319130">
    <property type="component" value="Unassembled WGS sequence"/>
</dbReference>
<comment type="caution">
    <text evidence="1">The sequence shown here is derived from an EMBL/GenBank/DDBJ whole genome shotgun (WGS) entry which is preliminary data.</text>
</comment>
<reference evidence="1 2" key="1">
    <citation type="submission" date="2019-03" db="EMBL/GenBank/DDBJ databases">
        <title>Metabolic potential of uncultured bacteria and archaea associated with petroleum seepage in deep-sea sediments.</title>
        <authorList>
            <person name="Dong X."/>
            <person name="Hubert C."/>
        </authorList>
    </citation>
    <scope>NUCLEOTIDE SEQUENCE [LARGE SCALE GENOMIC DNA]</scope>
    <source>
        <strain evidence="1">E29_bin52</strain>
    </source>
</reference>
<dbReference type="AlphaFoldDB" id="A0A523WCY3"/>
<accession>A0A523WCY3</accession>
<name>A0A523WCY3_UNCAE</name>
<gene>
    <name evidence="1" type="ORF">E3J48_00490</name>
</gene>
<protein>
    <submittedName>
        <fullName evidence="1">Uncharacterized protein</fullName>
    </submittedName>
</protein>
<organism evidence="1 2">
    <name type="scientific">Aerophobetes bacterium</name>
    <dbReference type="NCBI Taxonomy" id="2030807"/>
    <lineage>
        <taxon>Bacteria</taxon>
        <taxon>Candidatus Aerophobota</taxon>
    </lineage>
</organism>
<evidence type="ECO:0000313" key="2">
    <source>
        <dbReference type="Proteomes" id="UP000319130"/>
    </source>
</evidence>
<sequence>MIDISSLEEANEYLHSTFLPKYNQKFIRKAKVEVHRCLDGPIHIFYKGEELPFKPIVPVEDEQIRSFSNGSFSGRGMTFLFCRKYDIIILHSDPRPEILTVLPLIVG</sequence>